<dbReference type="Proteomes" id="UP001374803">
    <property type="component" value="Chromosome"/>
</dbReference>
<gene>
    <name evidence="1" type="ORF">LVJ94_08645</name>
</gene>
<evidence type="ECO:0000313" key="1">
    <source>
        <dbReference type="EMBL" id="WXB07304.1"/>
    </source>
</evidence>
<evidence type="ECO:0000313" key="2">
    <source>
        <dbReference type="Proteomes" id="UP001374803"/>
    </source>
</evidence>
<dbReference type="EMBL" id="CP089983">
    <property type="protein sequence ID" value="WXB07304.1"/>
    <property type="molecule type" value="Genomic_DNA"/>
</dbReference>
<accession>A0ABZ2LCL4</accession>
<name>A0ABZ2LCL4_9BACT</name>
<keyword evidence="2" id="KW-1185">Reference proteome</keyword>
<evidence type="ECO:0008006" key="3">
    <source>
        <dbReference type="Google" id="ProtNLM"/>
    </source>
</evidence>
<sequence>MRETKVVAQLAAAEANHADDPERVELLRRARRFKSSWVELAESLTRARRTGQWKAWGYDSFENYARRELHLKPETVDKLTGSFAFLAKSRPEVLARDGVSTPIPNYQAVDFLRRAEEENVPSDTLESLRRRVLDEGAPLPALNREFRDQVFPVDEDTLHQREVAGLRNVATRLRQLLAETRTVPRKLASEVSTTLDHLLEVLEDREEEAA</sequence>
<protein>
    <recommendedName>
        <fullName evidence="3">DUF3102 domain-containing protein</fullName>
    </recommendedName>
</protein>
<organism evidence="1 2">
    <name type="scientific">Pendulispora rubella</name>
    <dbReference type="NCBI Taxonomy" id="2741070"/>
    <lineage>
        <taxon>Bacteria</taxon>
        <taxon>Pseudomonadati</taxon>
        <taxon>Myxococcota</taxon>
        <taxon>Myxococcia</taxon>
        <taxon>Myxococcales</taxon>
        <taxon>Sorangiineae</taxon>
        <taxon>Pendulisporaceae</taxon>
        <taxon>Pendulispora</taxon>
    </lineage>
</organism>
<dbReference type="RefSeq" id="WP_394836962.1">
    <property type="nucleotide sequence ID" value="NZ_CP089929.1"/>
</dbReference>
<proteinExistence type="predicted"/>
<reference evidence="1" key="1">
    <citation type="submission" date="2021-12" db="EMBL/GenBank/DDBJ databases">
        <title>Discovery of the Pendulisporaceae a myxobacterial family with distinct sporulation behavior and unique specialized metabolism.</title>
        <authorList>
            <person name="Garcia R."/>
            <person name="Popoff A."/>
            <person name="Bader C.D."/>
            <person name="Loehr J."/>
            <person name="Walesch S."/>
            <person name="Walt C."/>
            <person name="Boldt J."/>
            <person name="Bunk B."/>
            <person name="Haeckl F.J.F.P.J."/>
            <person name="Gunesch A.P."/>
            <person name="Birkelbach J."/>
            <person name="Nuebel U."/>
            <person name="Pietschmann T."/>
            <person name="Bach T."/>
            <person name="Mueller R."/>
        </authorList>
    </citation>
    <scope>NUCLEOTIDE SEQUENCE</scope>
    <source>
        <strain evidence="1">MSr11367</strain>
    </source>
</reference>